<feature type="coiled-coil region" evidence="1">
    <location>
        <begin position="773"/>
        <end position="832"/>
    </location>
</feature>
<evidence type="ECO:0008006" key="3">
    <source>
        <dbReference type="Google" id="ProtNLM"/>
    </source>
</evidence>
<comment type="caution">
    <text evidence="2">The sequence shown here is derived from an EMBL/GenBank/DDBJ whole genome shotgun (WGS) entry which is preliminary data.</text>
</comment>
<dbReference type="PANTHER" id="PTHR34676:SF17">
    <property type="entry name" value="OS06G0684500 PROTEIN"/>
    <property type="match status" value="1"/>
</dbReference>
<dbReference type="PANTHER" id="PTHR34676">
    <property type="entry name" value="DUF4219 DOMAIN-CONTAINING PROTEIN-RELATED"/>
    <property type="match status" value="1"/>
</dbReference>
<evidence type="ECO:0000256" key="1">
    <source>
        <dbReference type="SAM" id="Coils"/>
    </source>
</evidence>
<reference evidence="2" key="1">
    <citation type="journal article" date="2019" name="Sci. Rep.">
        <title>Draft genome of Tanacetum cinerariifolium, the natural source of mosquito coil.</title>
        <authorList>
            <person name="Yamashiro T."/>
            <person name="Shiraishi A."/>
            <person name="Satake H."/>
            <person name="Nakayama K."/>
        </authorList>
    </citation>
    <scope>NUCLEOTIDE SEQUENCE</scope>
</reference>
<accession>A0A699I2D6</accession>
<dbReference type="EMBL" id="BKCJ010244080">
    <property type="protein sequence ID" value="GEZ13141.1"/>
    <property type="molecule type" value="Genomic_DNA"/>
</dbReference>
<name>A0A699I2D6_TANCI</name>
<dbReference type="AlphaFoldDB" id="A0A699I2D6"/>
<sequence>MIATPGEPDLPVPVPKSFHEQTDEELTVTDIKRIDADDQAIQTILFGLPEYVYAALDSCEIAKEIWERVRQMMKASDIKEHEKKAKLFNEWEKFTSTDGESIESYYHHFMQLMNDLKRNKHFSENIASNLKFLNNLQPEWKTHVTIVRQTKNLHEANFTQIYDFLKMNHRETSLRFAKEKLCQIQKSLHFVSKVVAICLKTRCVLSQNSLRIVSKLITFFLKTRYVLSQDSLRFVSRLAGFCLKTRCVLSKDSLRFVSRLSAFCLKTRCVLPQDSLRFALRLAAFCLKTRCVLSQNLLRFASKLAAFCLKIAGLCLKTYCVLPQNSLRFVSRLAAFCLKNRCIFSIEICLSYARSRPNGKMIVDSIKNGPYVRRMIATLREPDLPISVLESFHEQTDEELIETDIKRMDADDQAIQTIVLGLPEDVYAAVDSCEIAKEIWEREEVNELKAERLAKSHDPLALMAHSQNSFNFPTTHKDPSSSSTHLQQSFPINNKYNPQPSLNQNFMQPPMTSLEDINDPTKAMNAALILFAKAFQLSVLTNNNQMTSSNPRNHQIAQPNQQGFNAWQNGGIQGAQNVGVQSGGNQNGLVVVRGIANQSGTGNVVAARAVGDLDDIKEVNGNCILMANLQQASTSGTQHEKAPVYDTDGSAEVHLNENCYDNEIFNMFTQEEQYTDLLEPVPEPQPVPQNDSHVTSVAPSIVQSGGTVETSFSPIEETRAYQESVYRNLVDQVAHVNMEKYDKLEKCYQKSVYQEHCLTRKINALHLSSAKQISTLNDEISNVNKQLSKEKSSISSLMDEKKRLKHDFKIQKDKFLDKKVDLEAKIKDLENILLKRDQIIYTIHMLNPKPDLFYHSNQKMALGYPNPSYLKKAQLKQQSLYNDNLLLEEHDPPTVYDSEETLELAKESREK</sequence>
<protein>
    <recommendedName>
        <fullName evidence="3">Gag-Pol polyprotein</fullName>
    </recommendedName>
</protein>
<keyword evidence="1" id="KW-0175">Coiled coil</keyword>
<evidence type="ECO:0000313" key="2">
    <source>
        <dbReference type="EMBL" id="GEZ13141.1"/>
    </source>
</evidence>
<proteinExistence type="predicted"/>
<dbReference type="Pfam" id="PF14223">
    <property type="entry name" value="Retrotran_gag_2"/>
    <property type="match status" value="1"/>
</dbReference>
<gene>
    <name evidence="2" type="ORF">Tci_485114</name>
</gene>
<organism evidence="2">
    <name type="scientific">Tanacetum cinerariifolium</name>
    <name type="common">Dalmatian daisy</name>
    <name type="synonym">Chrysanthemum cinerariifolium</name>
    <dbReference type="NCBI Taxonomy" id="118510"/>
    <lineage>
        <taxon>Eukaryota</taxon>
        <taxon>Viridiplantae</taxon>
        <taxon>Streptophyta</taxon>
        <taxon>Embryophyta</taxon>
        <taxon>Tracheophyta</taxon>
        <taxon>Spermatophyta</taxon>
        <taxon>Magnoliopsida</taxon>
        <taxon>eudicotyledons</taxon>
        <taxon>Gunneridae</taxon>
        <taxon>Pentapetalae</taxon>
        <taxon>asterids</taxon>
        <taxon>campanulids</taxon>
        <taxon>Asterales</taxon>
        <taxon>Asteraceae</taxon>
        <taxon>Asteroideae</taxon>
        <taxon>Anthemideae</taxon>
        <taxon>Anthemidinae</taxon>
        <taxon>Tanacetum</taxon>
    </lineage>
</organism>